<dbReference type="EMBL" id="LAZR01002326">
    <property type="protein sequence ID" value="KKN31463.1"/>
    <property type="molecule type" value="Genomic_DNA"/>
</dbReference>
<dbReference type="AlphaFoldDB" id="A0A0F9SQL3"/>
<accession>A0A0F9SQL3</accession>
<evidence type="ECO:0000313" key="1">
    <source>
        <dbReference type="EMBL" id="KKN31463.1"/>
    </source>
</evidence>
<protein>
    <submittedName>
        <fullName evidence="1">Uncharacterized protein</fullName>
    </submittedName>
</protein>
<gene>
    <name evidence="1" type="ORF">LCGC14_0823760</name>
</gene>
<proteinExistence type="predicted"/>
<name>A0A0F9SQL3_9ZZZZ</name>
<reference evidence="1" key="1">
    <citation type="journal article" date="2015" name="Nature">
        <title>Complex archaea that bridge the gap between prokaryotes and eukaryotes.</title>
        <authorList>
            <person name="Spang A."/>
            <person name="Saw J.H."/>
            <person name="Jorgensen S.L."/>
            <person name="Zaremba-Niedzwiedzka K."/>
            <person name="Martijn J."/>
            <person name="Lind A.E."/>
            <person name="van Eijk R."/>
            <person name="Schleper C."/>
            <person name="Guy L."/>
            <person name="Ettema T.J."/>
        </authorList>
    </citation>
    <scope>NUCLEOTIDE SEQUENCE</scope>
</reference>
<organism evidence="1">
    <name type="scientific">marine sediment metagenome</name>
    <dbReference type="NCBI Taxonomy" id="412755"/>
    <lineage>
        <taxon>unclassified sequences</taxon>
        <taxon>metagenomes</taxon>
        <taxon>ecological metagenomes</taxon>
    </lineage>
</organism>
<comment type="caution">
    <text evidence="1">The sequence shown here is derived from an EMBL/GenBank/DDBJ whole genome shotgun (WGS) entry which is preliminary data.</text>
</comment>
<sequence length="51" mass="5750">MLTDSIDSDIDILCGHCYEKLCTVKSQSIYEKAHDTCIFCGKRLLLILSDP</sequence>